<dbReference type="EMBL" id="KV004704">
    <property type="protein sequence ID" value="KZV35280.1"/>
    <property type="molecule type" value="Genomic_DNA"/>
</dbReference>
<feature type="compositionally biased region" description="Low complexity" evidence="1">
    <location>
        <begin position="168"/>
        <end position="185"/>
    </location>
</feature>
<evidence type="ECO:0000313" key="2">
    <source>
        <dbReference type="EMBL" id="KZV35280.1"/>
    </source>
</evidence>
<feature type="region of interest" description="Disordered" evidence="1">
    <location>
        <begin position="90"/>
        <end position="186"/>
    </location>
</feature>
<name>A0A2Z7BSU4_9LAMI</name>
<dbReference type="AlphaFoldDB" id="A0A2Z7BSU4"/>
<reference evidence="2 3" key="1">
    <citation type="journal article" date="2015" name="Proc. Natl. Acad. Sci. U.S.A.">
        <title>The resurrection genome of Boea hygrometrica: A blueprint for survival of dehydration.</title>
        <authorList>
            <person name="Xiao L."/>
            <person name="Yang G."/>
            <person name="Zhang L."/>
            <person name="Yang X."/>
            <person name="Zhao S."/>
            <person name="Ji Z."/>
            <person name="Zhou Q."/>
            <person name="Hu M."/>
            <person name="Wang Y."/>
            <person name="Chen M."/>
            <person name="Xu Y."/>
            <person name="Jin H."/>
            <person name="Xiao X."/>
            <person name="Hu G."/>
            <person name="Bao F."/>
            <person name="Hu Y."/>
            <person name="Wan P."/>
            <person name="Li L."/>
            <person name="Deng X."/>
            <person name="Kuang T."/>
            <person name="Xiang C."/>
            <person name="Zhu J.K."/>
            <person name="Oliver M.J."/>
            <person name="He Y."/>
        </authorList>
    </citation>
    <scope>NUCLEOTIDE SEQUENCE [LARGE SCALE GENOMIC DNA]</scope>
    <source>
        <strain evidence="3">cv. XS01</strain>
    </source>
</reference>
<keyword evidence="3" id="KW-1185">Reference proteome</keyword>
<accession>A0A2Z7BSU4</accession>
<organism evidence="2 3">
    <name type="scientific">Dorcoceras hygrometricum</name>
    <dbReference type="NCBI Taxonomy" id="472368"/>
    <lineage>
        <taxon>Eukaryota</taxon>
        <taxon>Viridiplantae</taxon>
        <taxon>Streptophyta</taxon>
        <taxon>Embryophyta</taxon>
        <taxon>Tracheophyta</taxon>
        <taxon>Spermatophyta</taxon>
        <taxon>Magnoliopsida</taxon>
        <taxon>eudicotyledons</taxon>
        <taxon>Gunneridae</taxon>
        <taxon>Pentapetalae</taxon>
        <taxon>asterids</taxon>
        <taxon>lamiids</taxon>
        <taxon>Lamiales</taxon>
        <taxon>Gesneriaceae</taxon>
        <taxon>Didymocarpoideae</taxon>
        <taxon>Trichosporeae</taxon>
        <taxon>Loxocarpinae</taxon>
        <taxon>Dorcoceras</taxon>
    </lineage>
</organism>
<evidence type="ECO:0000313" key="3">
    <source>
        <dbReference type="Proteomes" id="UP000250235"/>
    </source>
</evidence>
<protein>
    <submittedName>
        <fullName evidence="2">Uncharacterized protein</fullName>
    </submittedName>
</protein>
<evidence type="ECO:0000256" key="1">
    <source>
        <dbReference type="SAM" id="MobiDB-lite"/>
    </source>
</evidence>
<feature type="compositionally biased region" description="Basic and acidic residues" evidence="1">
    <location>
        <begin position="133"/>
        <end position="164"/>
    </location>
</feature>
<proteinExistence type="predicted"/>
<gene>
    <name evidence="2" type="ORF">F511_21296</name>
</gene>
<sequence length="294" mass="32774">MRRRPHAVRATVRNVCARGGHLHDKFPQVERRCRTPLRATIAHGCRPVGGGGAHHHARCARTGVGQWAVVACTTVRDMRRPAGAALAARCASRRESRAAVARGGVRQRARQWRDGQNEAVNSQEHQDQEEEYQDHAYDKPDHEQPTHEKHAQEEKPAQEVERQAQDGSSPSSPSNSSSPVHSSASYANNAYRQGPSFFGLQMIQYTTDRNNSDIEEYSAQASPQPINVSSPQADFNVVNELKERAFYKKMDEVVANVNSSQTALETSLVRQFTEHQQQFFSDLEFFQDAASGIG</sequence>
<dbReference type="Proteomes" id="UP000250235">
    <property type="component" value="Unassembled WGS sequence"/>
</dbReference>